<sequence length="222" mass="26294">METFRGKTVILPRTRDYRLIDETDKYSKEQRLQCQTETGKVCTLYPFPVGIKIIQMFRPKRWLDPTAGWGDRLRVAIASNVEYVGVDSNKSMKPAYQAIIRDLAKDDKYTVKIGKFQNVKIEGMFDLVFTSPPFFTVEVYQHMVQWDSVNHFMSEFLKPMLRKSHKHLSKHGHLVLYIEDRPDALFIQHMKDYVSTFEDMRYEGVIYYEGGKPRPYYVWKKV</sequence>
<dbReference type="SUPFAM" id="SSF53335">
    <property type="entry name" value="S-adenosyl-L-methionine-dependent methyltransferases"/>
    <property type="match status" value="1"/>
</dbReference>
<reference evidence="1" key="1">
    <citation type="journal article" date="2020" name="Nature">
        <title>Giant virus diversity and host interactions through global metagenomics.</title>
        <authorList>
            <person name="Schulz F."/>
            <person name="Roux S."/>
            <person name="Paez-Espino D."/>
            <person name="Jungbluth S."/>
            <person name="Walsh D.A."/>
            <person name="Denef V.J."/>
            <person name="McMahon K.D."/>
            <person name="Konstantinidis K.T."/>
            <person name="Eloe-Fadrosh E.A."/>
            <person name="Kyrpides N.C."/>
            <person name="Woyke T."/>
        </authorList>
    </citation>
    <scope>NUCLEOTIDE SEQUENCE</scope>
    <source>
        <strain evidence="1">GVMAG-S-1101164-164</strain>
    </source>
</reference>
<dbReference type="EMBL" id="MN740745">
    <property type="protein sequence ID" value="QHU09803.1"/>
    <property type="molecule type" value="Genomic_DNA"/>
</dbReference>
<organism evidence="1">
    <name type="scientific">viral metagenome</name>
    <dbReference type="NCBI Taxonomy" id="1070528"/>
    <lineage>
        <taxon>unclassified sequences</taxon>
        <taxon>metagenomes</taxon>
        <taxon>organismal metagenomes</taxon>
    </lineage>
</organism>
<dbReference type="InterPro" id="IPR029063">
    <property type="entry name" value="SAM-dependent_MTases_sf"/>
</dbReference>
<proteinExistence type="predicted"/>
<accession>A0A6C0JWP5</accession>
<dbReference type="Gene3D" id="3.40.50.150">
    <property type="entry name" value="Vaccinia Virus protein VP39"/>
    <property type="match status" value="1"/>
</dbReference>
<name>A0A6C0JWP5_9ZZZZ</name>
<evidence type="ECO:0000313" key="1">
    <source>
        <dbReference type="EMBL" id="QHU09803.1"/>
    </source>
</evidence>
<protein>
    <submittedName>
        <fullName evidence="1">Uncharacterized protein</fullName>
    </submittedName>
</protein>
<dbReference type="AlphaFoldDB" id="A0A6C0JWP5"/>